<feature type="region of interest" description="Disordered" evidence="1">
    <location>
        <begin position="1"/>
        <end position="23"/>
    </location>
</feature>
<evidence type="ECO:0000256" key="1">
    <source>
        <dbReference type="SAM" id="MobiDB-lite"/>
    </source>
</evidence>
<proteinExistence type="predicted"/>
<evidence type="ECO:0000313" key="3">
    <source>
        <dbReference type="Proteomes" id="UP000515788"/>
    </source>
</evidence>
<dbReference type="AlphaFoldDB" id="A0A7G3ZI84"/>
<dbReference type="Proteomes" id="UP000515788">
    <property type="component" value="Chromosome 5"/>
</dbReference>
<feature type="region of interest" description="Disordered" evidence="1">
    <location>
        <begin position="126"/>
        <end position="163"/>
    </location>
</feature>
<dbReference type="GeneID" id="59326416"/>
<organism evidence="2 3">
    <name type="scientific">Torulaspora globosa</name>
    <dbReference type="NCBI Taxonomy" id="48254"/>
    <lineage>
        <taxon>Eukaryota</taxon>
        <taxon>Fungi</taxon>
        <taxon>Dikarya</taxon>
        <taxon>Ascomycota</taxon>
        <taxon>Saccharomycotina</taxon>
        <taxon>Saccharomycetes</taxon>
        <taxon>Saccharomycetales</taxon>
        <taxon>Saccharomycetaceae</taxon>
        <taxon>Torulaspora</taxon>
    </lineage>
</organism>
<feature type="compositionally biased region" description="Basic and acidic residues" evidence="1">
    <location>
        <begin position="133"/>
        <end position="147"/>
    </location>
</feature>
<reference evidence="2 3" key="1">
    <citation type="submission" date="2020-06" db="EMBL/GenBank/DDBJ databases">
        <title>The yeast mating-type switching endonuclease HO is a domesticated member of an unorthodox homing genetic element family.</title>
        <authorList>
            <person name="Coughlan A.Y."/>
            <person name="Lombardi L."/>
            <person name="Braun-Galleani S."/>
            <person name="Martos A.R."/>
            <person name="Galeote V."/>
            <person name="Bigey F."/>
            <person name="Dequin S."/>
            <person name="Byrne K.P."/>
            <person name="Wolfe K.H."/>
        </authorList>
    </citation>
    <scope>NUCLEOTIDE SEQUENCE [LARGE SCALE GENOMIC DNA]</scope>
    <source>
        <strain evidence="2 3">CBS764</strain>
    </source>
</reference>
<gene>
    <name evidence="2" type="ORF">HG536_0E01310</name>
</gene>
<feature type="compositionally biased region" description="Polar residues" evidence="1">
    <location>
        <begin position="1"/>
        <end position="11"/>
    </location>
</feature>
<dbReference type="OrthoDB" id="10460812at2759"/>
<dbReference type="RefSeq" id="XP_037139894.1">
    <property type="nucleotide sequence ID" value="XM_037283998.1"/>
</dbReference>
<sequence length="291" mass="32484">MAVQVSPSQIGPLSRSGEEDSDANEIYYSLQERDASDGNESFYSVRDQDVEDEDAISIKGSEIAGDEGARERTFVGETDTLEANMAEVANESELSDFFSDYHHGSEVKSAKKGPGWFTAQSVLESKRSPAPVELRDDSSKDNKEPFESSRSPSVMMTRKCRPPGGIEAKVDEIEIIELDDCIEERDELIDCDIASNDIEVFGPDSSCVRELPFVEFDGYKKVIIIASDDEADDRPDDEKKILAELTDWVPKRDRSPEAYEPTTDELHQSPVQRKMKKLIELAQKAEKMPGS</sequence>
<name>A0A7G3ZI84_9SACH</name>
<protein>
    <submittedName>
        <fullName evidence="2">Uncharacterized protein</fullName>
    </submittedName>
</protein>
<feature type="region of interest" description="Disordered" evidence="1">
    <location>
        <begin position="252"/>
        <end position="272"/>
    </location>
</feature>
<dbReference type="KEGG" id="tgb:HG536_0E01310"/>
<keyword evidence="3" id="KW-1185">Reference proteome</keyword>
<accession>A0A7G3ZI84</accession>
<dbReference type="EMBL" id="CP059250">
    <property type="protein sequence ID" value="QLL33220.1"/>
    <property type="molecule type" value="Genomic_DNA"/>
</dbReference>
<evidence type="ECO:0000313" key="2">
    <source>
        <dbReference type="EMBL" id="QLL33220.1"/>
    </source>
</evidence>